<gene>
    <name evidence="1" type="ORF">HNQ99_000617</name>
</gene>
<dbReference type="AlphaFoldDB" id="A0A840HRS5"/>
<evidence type="ECO:0000313" key="1">
    <source>
        <dbReference type="EMBL" id="MBB4640329.1"/>
    </source>
</evidence>
<evidence type="ECO:0000313" key="2">
    <source>
        <dbReference type="Proteomes" id="UP000575068"/>
    </source>
</evidence>
<sequence>MLNDVPIGFARLFGMHSTDAGVARVRLDFARHERVCLPSKIGFVFDRPVP</sequence>
<proteinExistence type="predicted"/>
<keyword evidence="2" id="KW-1185">Reference proteome</keyword>
<comment type="caution">
    <text evidence="1">The sequence shown here is derived from an EMBL/GenBank/DDBJ whole genome shotgun (WGS) entry which is preliminary data.</text>
</comment>
<accession>A0A840HRS5</accession>
<reference evidence="1 2" key="1">
    <citation type="submission" date="2020-08" db="EMBL/GenBank/DDBJ databases">
        <title>Genomic Encyclopedia of Type Strains, Phase IV (KMG-IV): sequencing the most valuable type-strain genomes for metagenomic binning, comparative biology and taxonomic classification.</title>
        <authorList>
            <person name="Goeker M."/>
        </authorList>
    </citation>
    <scope>NUCLEOTIDE SEQUENCE [LARGE SCALE GENOMIC DNA]</scope>
    <source>
        <strain evidence="1 2">DSM 7465</strain>
    </source>
</reference>
<organism evidence="1 2">
    <name type="scientific">Rhizorhapis suberifaciens</name>
    <name type="common">corky root of lettuce</name>
    <dbReference type="NCBI Taxonomy" id="13656"/>
    <lineage>
        <taxon>Bacteria</taxon>
        <taxon>Pseudomonadati</taxon>
        <taxon>Pseudomonadota</taxon>
        <taxon>Alphaproteobacteria</taxon>
        <taxon>Sphingomonadales</taxon>
        <taxon>Sphingomonadaceae</taxon>
        <taxon>Rhizorhapis</taxon>
    </lineage>
</organism>
<dbReference type="EMBL" id="JACHOV010000002">
    <property type="protein sequence ID" value="MBB4640329.1"/>
    <property type="molecule type" value="Genomic_DNA"/>
</dbReference>
<protein>
    <submittedName>
        <fullName evidence="1">Uncharacterized protein</fullName>
    </submittedName>
</protein>
<dbReference type="Proteomes" id="UP000575068">
    <property type="component" value="Unassembled WGS sequence"/>
</dbReference>
<name>A0A840HRS5_9SPHN</name>